<organism evidence="1 2">
    <name type="scientific">Lepidothrix coronata</name>
    <name type="common">blue-crowned manakin</name>
    <dbReference type="NCBI Taxonomy" id="321398"/>
    <lineage>
        <taxon>Eukaryota</taxon>
        <taxon>Metazoa</taxon>
        <taxon>Chordata</taxon>
        <taxon>Craniata</taxon>
        <taxon>Vertebrata</taxon>
        <taxon>Euteleostomi</taxon>
        <taxon>Archelosauria</taxon>
        <taxon>Archosauria</taxon>
        <taxon>Dinosauria</taxon>
        <taxon>Saurischia</taxon>
        <taxon>Theropoda</taxon>
        <taxon>Coelurosauria</taxon>
        <taxon>Aves</taxon>
        <taxon>Neognathae</taxon>
        <taxon>Neoaves</taxon>
        <taxon>Telluraves</taxon>
        <taxon>Australaves</taxon>
        <taxon>Passeriformes</taxon>
        <taxon>Pipridae</taxon>
        <taxon>Lepidothrix</taxon>
    </lineage>
</organism>
<gene>
    <name evidence="2" type="primary">MOK</name>
</gene>
<keyword evidence="2" id="KW-0808">Transferase</keyword>
<dbReference type="AlphaFoldDB" id="A0A6J0GLZ2"/>
<protein>
    <submittedName>
        <fullName evidence="2">MAPK/MAK/MRK overlapping kinase</fullName>
    </submittedName>
</protein>
<dbReference type="CTD" id="5891"/>
<dbReference type="Proteomes" id="UP000504624">
    <property type="component" value="Unplaced"/>
</dbReference>
<dbReference type="GO" id="GO:0016301">
    <property type="term" value="F:kinase activity"/>
    <property type="evidence" value="ECO:0007669"/>
    <property type="project" value="UniProtKB-KW"/>
</dbReference>
<name>A0A6J0GLZ2_9PASS</name>
<evidence type="ECO:0000313" key="1">
    <source>
        <dbReference type="Proteomes" id="UP000504624"/>
    </source>
</evidence>
<proteinExistence type="predicted"/>
<keyword evidence="1" id="KW-1185">Reference proteome</keyword>
<sequence length="162" mass="17653">MAPISTSKFSYLPKQSSGTETARELTLEGVLTPGKEGASQSAGSHRTNPCQGLLSQIPVGKIGEGAFSDVLQTLSLRSGKYYACKHMKQHFERVHEAVIRSGLALSSPYGSFLGPDELDQISKIHIIGTLAKTTLKKFKQLFRAADTQALTVHKKLRLLRNT</sequence>
<keyword evidence="2" id="KW-0418">Kinase</keyword>
<dbReference type="Gene3D" id="3.30.200.20">
    <property type="entry name" value="Phosphorylase Kinase, domain 1"/>
    <property type="match status" value="1"/>
</dbReference>
<dbReference type="GeneID" id="108493739"/>
<evidence type="ECO:0000313" key="2">
    <source>
        <dbReference type="RefSeq" id="XP_017662942.1"/>
    </source>
</evidence>
<accession>A0A6J0GLZ2</accession>
<reference evidence="2" key="1">
    <citation type="submission" date="2025-08" db="UniProtKB">
        <authorList>
            <consortium name="RefSeq"/>
        </authorList>
    </citation>
    <scope>IDENTIFICATION</scope>
</reference>
<dbReference type="OrthoDB" id="2158884at2759"/>
<dbReference type="RefSeq" id="XP_017662942.1">
    <property type="nucleotide sequence ID" value="XM_017807453.1"/>
</dbReference>